<feature type="compositionally biased region" description="Basic and acidic residues" evidence="3">
    <location>
        <begin position="59"/>
        <end position="75"/>
    </location>
</feature>
<dbReference type="VEuPathDB" id="AmoebaDB:DICPUDRAFT_84540"/>
<keyword evidence="5" id="KW-1185">Reference proteome</keyword>
<evidence type="ECO:0000313" key="5">
    <source>
        <dbReference type="Proteomes" id="UP000001064"/>
    </source>
</evidence>
<evidence type="ECO:0000256" key="3">
    <source>
        <dbReference type="SAM" id="MobiDB-lite"/>
    </source>
</evidence>
<feature type="region of interest" description="Disordered" evidence="3">
    <location>
        <begin position="1"/>
        <end position="96"/>
    </location>
</feature>
<evidence type="ECO:0000313" key="4">
    <source>
        <dbReference type="EMBL" id="EGC29440.1"/>
    </source>
</evidence>
<dbReference type="Proteomes" id="UP000001064">
    <property type="component" value="Unassembled WGS sequence"/>
</dbReference>
<dbReference type="GeneID" id="10505349"/>
<reference evidence="5" key="1">
    <citation type="journal article" date="2011" name="Genome Biol.">
        <title>Comparative genomics of the social amoebae Dictyostelium discoideum and Dictyostelium purpureum.</title>
        <authorList>
            <consortium name="US DOE Joint Genome Institute (JGI-PGF)"/>
            <person name="Sucgang R."/>
            <person name="Kuo A."/>
            <person name="Tian X."/>
            <person name="Salerno W."/>
            <person name="Parikh A."/>
            <person name="Feasley C.L."/>
            <person name="Dalin E."/>
            <person name="Tu H."/>
            <person name="Huang E."/>
            <person name="Barry K."/>
            <person name="Lindquist E."/>
            <person name="Shapiro H."/>
            <person name="Bruce D."/>
            <person name="Schmutz J."/>
            <person name="Salamov A."/>
            <person name="Fey P."/>
            <person name="Gaudet P."/>
            <person name="Anjard C."/>
            <person name="Babu M.M."/>
            <person name="Basu S."/>
            <person name="Bushmanova Y."/>
            <person name="van der Wel H."/>
            <person name="Katoh-Kurasawa M."/>
            <person name="Dinh C."/>
            <person name="Coutinho P.M."/>
            <person name="Saito T."/>
            <person name="Elias M."/>
            <person name="Schaap P."/>
            <person name="Kay R.R."/>
            <person name="Henrissat B."/>
            <person name="Eichinger L."/>
            <person name="Rivero F."/>
            <person name="Putnam N.H."/>
            <person name="West C.M."/>
            <person name="Loomis W.F."/>
            <person name="Chisholm R.L."/>
            <person name="Shaulsky G."/>
            <person name="Strassmann J.E."/>
            <person name="Queller D.C."/>
            <person name="Kuspa A."/>
            <person name="Grigoriev I.V."/>
        </authorList>
    </citation>
    <scope>NUCLEOTIDE SEQUENCE [LARGE SCALE GENOMIC DNA]</scope>
    <source>
        <strain evidence="5">QSDP1</strain>
    </source>
</reference>
<organism evidence="4 5">
    <name type="scientific">Dictyostelium purpureum</name>
    <name type="common">Slime mold</name>
    <dbReference type="NCBI Taxonomy" id="5786"/>
    <lineage>
        <taxon>Eukaryota</taxon>
        <taxon>Amoebozoa</taxon>
        <taxon>Evosea</taxon>
        <taxon>Eumycetozoa</taxon>
        <taxon>Dictyostelia</taxon>
        <taxon>Dictyosteliales</taxon>
        <taxon>Dictyosteliaceae</taxon>
        <taxon>Dictyostelium</taxon>
    </lineage>
</organism>
<dbReference type="eggNOG" id="KOG1508">
    <property type="taxonomic scope" value="Eukaryota"/>
</dbReference>
<evidence type="ECO:0000256" key="1">
    <source>
        <dbReference type="ARBA" id="ARBA00009947"/>
    </source>
</evidence>
<proteinExistence type="inferred from homology"/>
<dbReference type="PANTHER" id="PTHR11875">
    <property type="entry name" value="TESTIS-SPECIFIC Y-ENCODED PROTEIN"/>
    <property type="match status" value="1"/>
</dbReference>
<dbReference type="OrthoDB" id="19419at2759"/>
<dbReference type="GO" id="GO:0003682">
    <property type="term" value="F:chromatin binding"/>
    <property type="evidence" value="ECO:0000318"/>
    <property type="project" value="GO_Central"/>
</dbReference>
<dbReference type="SUPFAM" id="SSF143113">
    <property type="entry name" value="NAP-like"/>
    <property type="match status" value="1"/>
</dbReference>
<feature type="compositionally biased region" description="Low complexity" evidence="3">
    <location>
        <begin position="1"/>
        <end position="57"/>
    </location>
</feature>
<sequence length="274" mass="32314">MKNNKSNNNQKVVKKSNPPQQKQQQQPKQKVQQNKPQQKQPQKPNQTKPQQQQPQQTKSKKEQIPPKKALKPVEKVEEEIEDVEENEDTETNNPLGIDSELYEDITKIQLEIDNISNKEMQQKLKLDIERDRAFTPFFNEREKLLSSIPNFWHKVITSHPILTALITGKDDELIKNLTNFKVDVMDSGNVRFNFTFKNNNFIKNKSIWKEYAFDDQGISTTCSPIQWKNGNDITKKREGEDPSFFSWFADQDDLEIFDILKHEIWMFPNDFYNN</sequence>
<dbReference type="STRING" id="5786.F1A2Y9"/>
<comment type="similarity">
    <text evidence="1 2">Belongs to the nucleosome assembly protein (NAP) family.</text>
</comment>
<protein>
    <recommendedName>
        <fullName evidence="6">Nucleosome assembly protein</fullName>
    </recommendedName>
</protein>
<gene>
    <name evidence="4" type="ORF">DICPUDRAFT_84540</name>
</gene>
<dbReference type="GO" id="GO:0042393">
    <property type="term" value="F:histone binding"/>
    <property type="evidence" value="ECO:0000318"/>
    <property type="project" value="GO_Central"/>
</dbReference>
<dbReference type="Pfam" id="PF00956">
    <property type="entry name" value="NAP"/>
    <property type="match status" value="1"/>
</dbReference>
<dbReference type="OMA" id="WPVALMN"/>
<evidence type="ECO:0008006" key="6">
    <source>
        <dbReference type="Google" id="ProtNLM"/>
    </source>
</evidence>
<name>F1A2Y9_DICPU</name>
<dbReference type="InParanoid" id="F1A2Y9"/>
<dbReference type="GO" id="GO:0000785">
    <property type="term" value="C:chromatin"/>
    <property type="evidence" value="ECO:0000318"/>
    <property type="project" value="GO_Central"/>
</dbReference>
<dbReference type="GO" id="GO:0006334">
    <property type="term" value="P:nucleosome assembly"/>
    <property type="evidence" value="ECO:0007669"/>
    <property type="project" value="InterPro"/>
</dbReference>
<dbReference type="InterPro" id="IPR037231">
    <property type="entry name" value="NAP-like_sf"/>
</dbReference>
<dbReference type="Gene3D" id="3.30.1120.90">
    <property type="entry name" value="Nucleosome assembly protein"/>
    <property type="match status" value="1"/>
</dbReference>
<dbReference type="GO" id="GO:0005634">
    <property type="term" value="C:nucleus"/>
    <property type="evidence" value="ECO:0000318"/>
    <property type="project" value="GO_Central"/>
</dbReference>
<dbReference type="KEGG" id="dpp:DICPUDRAFT_84540"/>
<dbReference type="EMBL" id="GL871432">
    <property type="protein sequence ID" value="EGC29440.1"/>
    <property type="molecule type" value="Genomic_DNA"/>
</dbReference>
<feature type="compositionally biased region" description="Acidic residues" evidence="3">
    <location>
        <begin position="76"/>
        <end position="90"/>
    </location>
</feature>
<dbReference type="InterPro" id="IPR002164">
    <property type="entry name" value="NAP_family"/>
</dbReference>
<evidence type="ECO:0000256" key="2">
    <source>
        <dbReference type="RuleBase" id="RU003876"/>
    </source>
</evidence>
<dbReference type="FunCoup" id="F1A2Y9">
    <property type="interactions" value="607"/>
</dbReference>
<dbReference type="RefSeq" id="XP_003294033.1">
    <property type="nucleotide sequence ID" value="XM_003293985.1"/>
</dbReference>
<dbReference type="AlphaFoldDB" id="F1A2Y9"/>
<accession>F1A2Y9</accession>